<dbReference type="Proteomes" id="UP000182409">
    <property type="component" value="Unassembled WGS sequence"/>
</dbReference>
<organism evidence="1 2">
    <name type="scientific">Terriglobus roseus</name>
    <dbReference type="NCBI Taxonomy" id="392734"/>
    <lineage>
        <taxon>Bacteria</taxon>
        <taxon>Pseudomonadati</taxon>
        <taxon>Acidobacteriota</taxon>
        <taxon>Terriglobia</taxon>
        <taxon>Terriglobales</taxon>
        <taxon>Acidobacteriaceae</taxon>
        <taxon>Terriglobus</taxon>
    </lineage>
</organism>
<evidence type="ECO:0000313" key="2">
    <source>
        <dbReference type="Proteomes" id="UP000182409"/>
    </source>
</evidence>
<dbReference type="AlphaFoldDB" id="A0A1H4JSB5"/>
<dbReference type="EMBL" id="FNSD01000001">
    <property type="protein sequence ID" value="SEB48876.1"/>
    <property type="molecule type" value="Genomic_DNA"/>
</dbReference>
<dbReference type="OrthoDB" id="595415at2"/>
<evidence type="ECO:0000313" key="1">
    <source>
        <dbReference type="EMBL" id="SEB48876.1"/>
    </source>
</evidence>
<dbReference type="RefSeq" id="WP_074652427.1">
    <property type="nucleotide sequence ID" value="NZ_FNSD01000001.1"/>
</dbReference>
<name>A0A1H4JSB5_9BACT</name>
<proteinExistence type="predicted"/>
<accession>A0A1H4JSB5</accession>
<reference evidence="1 2" key="1">
    <citation type="submission" date="2016-10" db="EMBL/GenBank/DDBJ databases">
        <authorList>
            <person name="de Groot N.N."/>
        </authorList>
    </citation>
    <scope>NUCLEOTIDE SEQUENCE [LARGE SCALE GENOMIC DNA]</scope>
    <source>
        <strain evidence="1 2">AB35.6</strain>
    </source>
</reference>
<protein>
    <submittedName>
        <fullName evidence="1">Uncharacterized protein</fullName>
    </submittedName>
</protein>
<sequence>MKATIEGNELVIRIQLLPEPTRSKSGKTMLVATSGGNVVTEAMVDGKPITVGLNAYIPK</sequence>
<gene>
    <name evidence="1" type="ORF">SAMN05443244_0775</name>
</gene>